<evidence type="ECO:0000256" key="5">
    <source>
        <dbReference type="PROSITE-ProRule" id="PRU00042"/>
    </source>
</evidence>
<evidence type="ECO:0000259" key="7">
    <source>
        <dbReference type="PROSITE" id="PS50157"/>
    </source>
</evidence>
<dbReference type="InterPro" id="IPR036236">
    <property type="entry name" value="Znf_C2H2_sf"/>
</dbReference>
<feature type="compositionally biased region" description="Polar residues" evidence="6">
    <location>
        <begin position="214"/>
        <end position="228"/>
    </location>
</feature>
<feature type="compositionally biased region" description="Low complexity" evidence="6">
    <location>
        <begin position="167"/>
        <end position="213"/>
    </location>
</feature>
<dbReference type="Gene3D" id="3.30.160.60">
    <property type="entry name" value="Classic Zinc Finger"/>
    <property type="match status" value="2"/>
</dbReference>
<dbReference type="PROSITE" id="PS00028">
    <property type="entry name" value="ZINC_FINGER_C2H2_1"/>
    <property type="match status" value="1"/>
</dbReference>
<dbReference type="Pfam" id="PF00096">
    <property type="entry name" value="zf-C2H2"/>
    <property type="match status" value="2"/>
</dbReference>
<gene>
    <name evidence="8" type="ORF">PG991_002291</name>
</gene>
<dbReference type="SUPFAM" id="SSF57667">
    <property type="entry name" value="beta-beta-alpha zinc fingers"/>
    <property type="match status" value="1"/>
</dbReference>
<dbReference type="InterPro" id="IPR050717">
    <property type="entry name" value="C2H2-ZF_Transcription_Reg"/>
</dbReference>
<evidence type="ECO:0000313" key="9">
    <source>
        <dbReference type="Proteomes" id="UP001396898"/>
    </source>
</evidence>
<feature type="compositionally biased region" description="Low complexity" evidence="6">
    <location>
        <begin position="42"/>
        <end position="56"/>
    </location>
</feature>
<feature type="compositionally biased region" description="Basic and acidic residues" evidence="6">
    <location>
        <begin position="379"/>
        <end position="398"/>
    </location>
</feature>
<evidence type="ECO:0000256" key="6">
    <source>
        <dbReference type="SAM" id="MobiDB-lite"/>
    </source>
</evidence>
<protein>
    <recommendedName>
        <fullName evidence="7">C2H2-type domain-containing protein</fullName>
    </recommendedName>
</protein>
<dbReference type="Proteomes" id="UP001396898">
    <property type="component" value="Unassembled WGS sequence"/>
</dbReference>
<evidence type="ECO:0000256" key="3">
    <source>
        <dbReference type="ARBA" id="ARBA00022771"/>
    </source>
</evidence>
<feature type="region of interest" description="Disordered" evidence="6">
    <location>
        <begin position="1"/>
        <end position="71"/>
    </location>
</feature>
<dbReference type="PANTHER" id="PTHR14196">
    <property type="entry name" value="ODD-SKIPPED - RELATED"/>
    <property type="match status" value="1"/>
</dbReference>
<dbReference type="InterPro" id="IPR013087">
    <property type="entry name" value="Znf_C2H2_type"/>
</dbReference>
<feature type="region of interest" description="Disordered" evidence="6">
    <location>
        <begin position="361"/>
        <end position="398"/>
    </location>
</feature>
<keyword evidence="2" id="KW-0677">Repeat</keyword>
<evidence type="ECO:0000313" key="8">
    <source>
        <dbReference type="EMBL" id="KAK8032893.1"/>
    </source>
</evidence>
<dbReference type="PROSITE" id="PS50157">
    <property type="entry name" value="ZINC_FINGER_C2H2_2"/>
    <property type="match status" value="2"/>
</dbReference>
<keyword evidence="4" id="KW-0862">Zinc</keyword>
<comment type="caution">
    <text evidence="8">The sequence shown here is derived from an EMBL/GenBank/DDBJ whole genome shotgun (WGS) entry which is preliminary data.</text>
</comment>
<evidence type="ECO:0000256" key="4">
    <source>
        <dbReference type="ARBA" id="ARBA00022833"/>
    </source>
</evidence>
<feature type="domain" description="C2H2-type" evidence="7">
    <location>
        <begin position="341"/>
        <end position="359"/>
    </location>
</feature>
<sequence length="398" mass="42066">MEIASFTSRRPAAGGLPQFHLPPPNSQVDVQVPRVTGTDGLSPLSSSVHSGSSQSSQAGGIPPYNHNPQGNWALTQNSSYTYSALGQSQPGLMQSSYSGRQQLYSPSGNAYGNRSSQSPATGDGLVAPPYDSVGPTFPSAVPGGGSGHTSMLSQSSHHTPMPNSILSSQTSASQAPASAATATTDTYSRSSTTSGYYAPPSSTPQQSSYPSFSNTHQSPPQSSPTTTGAIPRGIPSLSSHSMHAPTHYPNRHYGGYGALAPPMNGAVLSNMGNPNTPPMLVGGLNSTMAHGFPPHMAHHHMYSHQPALQERPFKCDVCPQSFNRNHDLKRHKRIHLAVKPFPCDHCDKSFSRKDALKRHTLVKGCGNGNGKSSPTENSSPHREMKPDPDSQDTKGKII</sequence>
<feature type="compositionally biased region" description="Polar residues" evidence="6">
    <location>
        <begin position="148"/>
        <end position="166"/>
    </location>
</feature>
<keyword evidence="9" id="KW-1185">Reference proteome</keyword>
<accession>A0ABR1SEZ1</accession>
<name>A0ABR1SEZ1_9PEZI</name>
<proteinExistence type="predicted"/>
<feature type="region of interest" description="Disordered" evidence="6">
    <location>
        <begin position="92"/>
        <end position="248"/>
    </location>
</feature>
<feature type="compositionally biased region" description="Polar residues" evidence="6">
    <location>
        <begin position="92"/>
        <end position="120"/>
    </location>
</feature>
<feature type="domain" description="C2H2-type" evidence="7">
    <location>
        <begin position="313"/>
        <end position="340"/>
    </location>
</feature>
<evidence type="ECO:0000256" key="2">
    <source>
        <dbReference type="ARBA" id="ARBA00022737"/>
    </source>
</evidence>
<evidence type="ECO:0000256" key="1">
    <source>
        <dbReference type="ARBA" id="ARBA00022723"/>
    </source>
</evidence>
<reference evidence="8 9" key="1">
    <citation type="submission" date="2023-01" db="EMBL/GenBank/DDBJ databases">
        <title>Analysis of 21 Apiospora genomes using comparative genomics revels a genus with tremendous synthesis potential of carbohydrate active enzymes and secondary metabolites.</title>
        <authorList>
            <person name="Sorensen T."/>
        </authorList>
    </citation>
    <scope>NUCLEOTIDE SEQUENCE [LARGE SCALE GENOMIC DNA]</scope>
    <source>
        <strain evidence="8 9">CBS 20057</strain>
    </source>
</reference>
<keyword evidence="3 5" id="KW-0863">Zinc-finger</keyword>
<dbReference type="PANTHER" id="PTHR14196:SF12">
    <property type="entry name" value="ZINC FINGER PROTEIN 208-LIKE"/>
    <property type="match status" value="1"/>
</dbReference>
<organism evidence="8 9">
    <name type="scientific">Apiospora marii</name>
    <dbReference type="NCBI Taxonomy" id="335849"/>
    <lineage>
        <taxon>Eukaryota</taxon>
        <taxon>Fungi</taxon>
        <taxon>Dikarya</taxon>
        <taxon>Ascomycota</taxon>
        <taxon>Pezizomycotina</taxon>
        <taxon>Sordariomycetes</taxon>
        <taxon>Xylariomycetidae</taxon>
        <taxon>Amphisphaeriales</taxon>
        <taxon>Apiosporaceae</taxon>
        <taxon>Apiospora</taxon>
    </lineage>
</organism>
<dbReference type="EMBL" id="JAQQWI010000006">
    <property type="protein sequence ID" value="KAK8032893.1"/>
    <property type="molecule type" value="Genomic_DNA"/>
</dbReference>
<keyword evidence="1" id="KW-0479">Metal-binding</keyword>
<dbReference type="SMART" id="SM00355">
    <property type="entry name" value="ZnF_C2H2"/>
    <property type="match status" value="2"/>
</dbReference>